<comment type="caution">
    <text evidence="2">The sequence shown here is derived from an EMBL/GenBank/DDBJ whole genome shotgun (WGS) entry which is preliminary data.</text>
</comment>
<protein>
    <submittedName>
        <fullName evidence="2">Uncharacterized protein</fullName>
    </submittedName>
</protein>
<dbReference type="Proteomes" id="UP000242525">
    <property type="component" value="Unassembled WGS sequence"/>
</dbReference>
<evidence type="ECO:0000313" key="3">
    <source>
        <dbReference type="Proteomes" id="UP000242525"/>
    </source>
</evidence>
<keyword evidence="3" id="KW-1185">Reference proteome</keyword>
<organism evidence="2 3">
    <name type="scientific">Geotrichum candidum</name>
    <name type="common">Oospora lactis</name>
    <name type="synonym">Dipodascus geotrichum</name>
    <dbReference type="NCBI Taxonomy" id="1173061"/>
    <lineage>
        <taxon>Eukaryota</taxon>
        <taxon>Fungi</taxon>
        <taxon>Dikarya</taxon>
        <taxon>Ascomycota</taxon>
        <taxon>Saccharomycotina</taxon>
        <taxon>Dipodascomycetes</taxon>
        <taxon>Dipodascales</taxon>
        <taxon>Dipodascaceae</taxon>
        <taxon>Geotrichum</taxon>
    </lineage>
</organism>
<dbReference type="AlphaFoldDB" id="A0A0J9XIW1"/>
<feature type="region of interest" description="Disordered" evidence="1">
    <location>
        <begin position="265"/>
        <end position="284"/>
    </location>
</feature>
<name>A0A0J9XIW1_GEOCN</name>
<sequence>METRVRDYNKYSSSEDLTMITDSIYIFHRAHQLITADEKDVIYYHLLNLVRHWTPTERDTFFSVEKCLNSFAAPDMNKITPEVLKEAIAQSLQYGQKRQNLRLNVPDRKRSSVDDDGDGFSNKRTRKSDSNQASQTRRGAGPHVTCDTAKYTRTFEHLSKWLKSGPIREKINDLWRNTGPKRTFQPFLLPLKNYNVSISREERRYRARNRLCRRCDNHGKDDGAQCTLHPLYDDVKADNDSILGRDRREWVQSTSLSPLRIHSTIGELSEENSEETDESPLDDSQEYYYPGWMRDQVERAAELSPSELSDSAEVLTRQGNWKKVPITIDTHSQRCFVTRSFIERHNLDNLVRPPRNNIHVKAHLHGSIIIREKALWVRLKIGEDSTPMNTF</sequence>
<proteinExistence type="predicted"/>
<dbReference type="EMBL" id="CCBN010000020">
    <property type="protein sequence ID" value="CDO57252.1"/>
    <property type="molecule type" value="Genomic_DNA"/>
</dbReference>
<evidence type="ECO:0000256" key="1">
    <source>
        <dbReference type="SAM" id="MobiDB-lite"/>
    </source>
</evidence>
<gene>
    <name evidence="2" type="ORF">BN980_GECA20s00021g</name>
</gene>
<accession>A0A0J9XIW1</accession>
<feature type="compositionally biased region" description="Acidic residues" evidence="1">
    <location>
        <begin position="268"/>
        <end position="284"/>
    </location>
</feature>
<feature type="region of interest" description="Disordered" evidence="1">
    <location>
        <begin position="99"/>
        <end position="145"/>
    </location>
</feature>
<evidence type="ECO:0000313" key="2">
    <source>
        <dbReference type="EMBL" id="CDO57252.1"/>
    </source>
</evidence>
<reference evidence="2" key="1">
    <citation type="submission" date="2014-03" db="EMBL/GenBank/DDBJ databases">
        <authorList>
            <person name="Casaregola S."/>
        </authorList>
    </citation>
    <scope>NUCLEOTIDE SEQUENCE [LARGE SCALE GENOMIC DNA]</scope>
    <source>
        <strain evidence="2">CLIB 918</strain>
    </source>
</reference>